<protein>
    <submittedName>
        <fullName evidence="2">Uncharacterized protein</fullName>
    </submittedName>
</protein>
<gene>
    <name evidence="2" type="ORF">VNO77_17809</name>
</gene>
<keyword evidence="3" id="KW-1185">Reference proteome</keyword>
<evidence type="ECO:0000313" key="2">
    <source>
        <dbReference type="EMBL" id="KAK7337244.1"/>
    </source>
</evidence>
<dbReference type="AlphaFoldDB" id="A0AAN9LJQ8"/>
<reference evidence="2 3" key="1">
    <citation type="submission" date="2024-01" db="EMBL/GenBank/DDBJ databases">
        <title>The genomes of 5 underutilized Papilionoideae crops provide insights into root nodulation and disease resistanc.</title>
        <authorList>
            <person name="Jiang F."/>
        </authorList>
    </citation>
    <scope>NUCLEOTIDE SEQUENCE [LARGE SCALE GENOMIC DNA]</scope>
    <source>
        <strain evidence="2">LVBAO_FW01</strain>
        <tissue evidence="2">Leaves</tissue>
    </source>
</reference>
<proteinExistence type="predicted"/>
<comment type="caution">
    <text evidence="2">The sequence shown here is derived from an EMBL/GenBank/DDBJ whole genome shotgun (WGS) entry which is preliminary data.</text>
</comment>
<accession>A0AAN9LJQ8</accession>
<organism evidence="2 3">
    <name type="scientific">Canavalia gladiata</name>
    <name type="common">Sword bean</name>
    <name type="synonym">Dolichos gladiatus</name>
    <dbReference type="NCBI Taxonomy" id="3824"/>
    <lineage>
        <taxon>Eukaryota</taxon>
        <taxon>Viridiplantae</taxon>
        <taxon>Streptophyta</taxon>
        <taxon>Embryophyta</taxon>
        <taxon>Tracheophyta</taxon>
        <taxon>Spermatophyta</taxon>
        <taxon>Magnoliopsida</taxon>
        <taxon>eudicotyledons</taxon>
        <taxon>Gunneridae</taxon>
        <taxon>Pentapetalae</taxon>
        <taxon>rosids</taxon>
        <taxon>fabids</taxon>
        <taxon>Fabales</taxon>
        <taxon>Fabaceae</taxon>
        <taxon>Papilionoideae</taxon>
        <taxon>50 kb inversion clade</taxon>
        <taxon>NPAAA clade</taxon>
        <taxon>indigoferoid/millettioid clade</taxon>
        <taxon>Phaseoleae</taxon>
        <taxon>Canavalia</taxon>
    </lineage>
</organism>
<evidence type="ECO:0000313" key="3">
    <source>
        <dbReference type="Proteomes" id="UP001367508"/>
    </source>
</evidence>
<dbReference type="EMBL" id="JAYMYQ010000004">
    <property type="protein sequence ID" value="KAK7337244.1"/>
    <property type="molecule type" value="Genomic_DNA"/>
</dbReference>
<evidence type="ECO:0000256" key="1">
    <source>
        <dbReference type="SAM" id="MobiDB-lite"/>
    </source>
</evidence>
<feature type="region of interest" description="Disordered" evidence="1">
    <location>
        <begin position="1"/>
        <end position="21"/>
    </location>
</feature>
<dbReference type="Proteomes" id="UP001367508">
    <property type="component" value="Unassembled WGS sequence"/>
</dbReference>
<sequence length="94" mass="11098">MLQGLVHNRPSHNLSSPSRGKQAITDKQLYLAYLHHWRLITTGPPLVPYEAFTWPSGSRPEYDRAFWFEFLWVDLNSIWLRKHNEHGLELDSLL</sequence>
<name>A0AAN9LJQ8_CANGL</name>